<evidence type="ECO:0008006" key="5">
    <source>
        <dbReference type="Google" id="ProtNLM"/>
    </source>
</evidence>
<dbReference type="Pfam" id="PF00106">
    <property type="entry name" value="adh_short"/>
    <property type="match status" value="2"/>
</dbReference>
<proteinExistence type="inferred from homology"/>
<evidence type="ECO:0000313" key="4">
    <source>
        <dbReference type="Proteomes" id="UP000503462"/>
    </source>
</evidence>
<accession>A0A6H0XXR5</accession>
<keyword evidence="2" id="KW-0560">Oxidoreductase</keyword>
<name>A0A6H0XXR5_9PEZI</name>
<reference evidence="3 4" key="1">
    <citation type="journal article" date="2016" name="Sci. Rep.">
        <title>Peltaster fructicola genome reveals evolution from an invasive phytopathogen to an ectophytic parasite.</title>
        <authorList>
            <person name="Xu C."/>
            <person name="Chen H."/>
            <person name="Gleason M.L."/>
            <person name="Xu J.R."/>
            <person name="Liu H."/>
            <person name="Zhang R."/>
            <person name="Sun G."/>
        </authorList>
    </citation>
    <scope>NUCLEOTIDE SEQUENCE [LARGE SCALE GENOMIC DNA]</scope>
    <source>
        <strain evidence="3 4">LNHT1506</strain>
    </source>
</reference>
<evidence type="ECO:0000256" key="1">
    <source>
        <dbReference type="ARBA" id="ARBA00006484"/>
    </source>
</evidence>
<dbReference type="OrthoDB" id="1933717at2759"/>
<dbReference type="GO" id="GO:0050664">
    <property type="term" value="F:oxidoreductase activity, acting on NAD(P)H, oxygen as acceptor"/>
    <property type="evidence" value="ECO:0007669"/>
    <property type="project" value="TreeGrafter"/>
</dbReference>
<gene>
    <name evidence="3" type="ORF">AMS68_005084</name>
</gene>
<dbReference type="SUPFAM" id="SSF51735">
    <property type="entry name" value="NAD(P)-binding Rossmann-fold domains"/>
    <property type="match status" value="1"/>
</dbReference>
<sequence length="271" mass="29443">MASNKAIVLITGANTGLGYEAVKALLATSESHILLGTRSIQKGQDAIAKLQSEVPNSKSTIEVLQVDVTSDESIEKAFNEVSSKHDHLDVLVNNAGVNLERDAQDGKLSLREAWMGMWSTNVVGAHIMSHTFMPLLIKSKTPRLIFITSGTSSLIETQNFDGPLARINASPKAGWPKPAEANPVIGYRSSKTGMNMLVTQWARVLREDGVKVFAVSPGFLATNLNSLSGDALRKMGAIEPHIGGEFLRDVIVGRRDDQTVRMIRKDAVQPW</sequence>
<keyword evidence="4" id="KW-1185">Reference proteome</keyword>
<dbReference type="Proteomes" id="UP000503462">
    <property type="component" value="Chromosome 3"/>
</dbReference>
<dbReference type="EMBL" id="CP051141">
    <property type="protein sequence ID" value="QIW99566.1"/>
    <property type="molecule type" value="Genomic_DNA"/>
</dbReference>
<dbReference type="GO" id="GO:0016616">
    <property type="term" value="F:oxidoreductase activity, acting on the CH-OH group of donors, NAD or NADP as acceptor"/>
    <property type="evidence" value="ECO:0007669"/>
    <property type="project" value="UniProtKB-ARBA"/>
</dbReference>
<organism evidence="3 4">
    <name type="scientific">Peltaster fructicola</name>
    <dbReference type="NCBI Taxonomy" id="286661"/>
    <lineage>
        <taxon>Eukaryota</taxon>
        <taxon>Fungi</taxon>
        <taxon>Dikarya</taxon>
        <taxon>Ascomycota</taxon>
        <taxon>Pezizomycotina</taxon>
        <taxon>Dothideomycetes</taxon>
        <taxon>Dothideomycetes incertae sedis</taxon>
        <taxon>Peltaster</taxon>
    </lineage>
</organism>
<dbReference type="Gene3D" id="3.40.50.720">
    <property type="entry name" value="NAD(P)-binding Rossmann-like Domain"/>
    <property type="match status" value="1"/>
</dbReference>
<evidence type="ECO:0000313" key="3">
    <source>
        <dbReference type="EMBL" id="QIW99566.1"/>
    </source>
</evidence>
<evidence type="ECO:0000256" key="2">
    <source>
        <dbReference type="ARBA" id="ARBA00023002"/>
    </source>
</evidence>
<dbReference type="PANTHER" id="PTHR43008:SF8">
    <property type="entry name" value="BENZIL REDUCTASE ((S)-BENZOIN FORMING) IRC24"/>
    <property type="match status" value="1"/>
</dbReference>
<dbReference type="PRINTS" id="PR00081">
    <property type="entry name" value="GDHRDH"/>
</dbReference>
<dbReference type="PANTHER" id="PTHR43008">
    <property type="entry name" value="BENZIL REDUCTASE"/>
    <property type="match status" value="1"/>
</dbReference>
<dbReference type="InterPro" id="IPR002347">
    <property type="entry name" value="SDR_fam"/>
</dbReference>
<dbReference type="AlphaFoldDB" id="A0A6H0XXR5"/>
<protein>
    <recommendedName>
        <fullName evidence="5">NAD(P)-binding protein</fullName>
    </recommendedName>
</protein>
<comment type="similarity">
    <text evidence="1">Belongs to the short-chain dehydrogenases/reductases (SDR) family.</text>
</comment>
<dbReference type="InterPro" id="IPR036291">
    <property type="entry name" value="NAD(P)-bd_dom_sf"/>
</dbReference>